<protein>
    <submittedName>
        <fullName evidence="8">Reverse transcriptase domain-containing protein</fullName>
    </submittedName>
</protein>
<reference evidence="8" key="1">
    <citation type="journal article" date="2019" name="Sci. Rep.">
        <title>Draft genome of Tanacetum cinerariifolium, the natural source of mosquito coil.</title>
        <authorList>
            <person name="Yamashiro T."/>
            <person name="Shiraishi A."/>
            <person name="Satake H."/>
            <person name="Nakayama K."/>
        </authorList>
    </citation>
    <scope>NUCLEOTIDE SEQUENCE</scope>
</reference>
<keyword evidence="1" id="KW-0808">Transferase</keyword>
<name>A0A6L2ND84_TANCI</name>
<dbReference type="SUPFAM" id="SSF56672">
    <property type="entry name" value="DNA/RNA polymerases"/>
    <property type="match status" value="1"/>
</dbReference>
<dbReference type="EMBL" id="BKCJ010008803">
    <property type="protein sequence ID" value="GEU84030.1"/>
    <property type="molecule type" value="Genomic_DNA"/>
</dbReference>
<dbReference type="AlphaFoldDB" id="A0A6L2ND84"/>
<keyword evidence="2" id="KW-0548">Nucleotidyltransferase</keyword>
<dbReference type="GO" id="GO:0016787">
    <property type="term" value="F:hydrolase activity"/>
    <property type="evidence" value="ECO:0007669"/>
    <property type="project" value="UniProtKB-KW"/>
</dbReference>
<keyword evidence="3" id="KW-0540">Nuclease</keyword>
<dbReference type="PANTHER" id="PTHR34072:SF57">
    <property type="entry name" value="RNA-DIRECTED DNA POLYMERASE"/>
    <property type="match status" value="1"/>
</dbReference>
<dbReference type="InterPro" id="IPR043502">
    <property type="entry name" value="DNA/RNA_pol_sf"/>
</dbReference>
<dbReference type="Pfam" id="PF17917">
    <property type="entry name" value="RT_RNaseH"/>
    <property type="match status" value="1"/>
</dbReference>
<evidence type="ECO:0000256" key="3">
    <source>
        <dbReference type="ARBA" id="ARBA00022722"/>
    </source>
</evidence>
<evidence type="ECO:0000256" key="4">
    <source>
        <dbReference type="ARBA" id="ARBA00022759"/>
    </source>
</evidence>
<gene>
    <name evidence="8" type="ORF">Tci_056008</name>
</gene>
<evidence type="ECO:0000256" key="1">
    <source>
        <dbReference type="ARBA" id="ARBA00022679"/>
    </source>
</evidence>
<comment type="caution">
    <text evidence="8">The sequence shown here is derived from an EMBL/GenBank/DDBJ whole genome shotgun (WGS) entry which is preliminary data.</text>
</comment>
<dbReference type="InterPro" id="IPR041373">
    <property type="entry name" value="RT_RNaseH"/>
</dbReference>
<evidence type="ECO:0000259" key="7">
    <source>
        <dbReference type="Pfam" id="PF17917"/>
    </source>
</evidence>
<keyword evidence="6 8" id="KW-0695">RNA-directed DNA polymerase</keyword>
<dbReference type="GO" id="GO:0003964">
    <property type="term" value="F:RNA-directed DNA polymerase activity"/>
    <property type="evidence" value="ECO:0007669"/>
    <property type="project" value="UniProtKB-KW"/>
</dbReference>
<sequence length="557" mass="62589">MTPELADRLISRPVGVAEDVYIKVVIAFKSLLGLAMVLLGRVPELEVEALLVFTNLAEKYSLRNNLRLRSRSLISKSLVSWKVENKGLIDRSLIEIVSSILIEMVLIVPLIELNILIVWNGRKTKRSNAFTISLSSATSGEIPELFRTVKLMVVLIPSLIVHPPLATLKTFMLQETIKANDAILKNMQTNMTSLTNTNLKLKNMFSQFMKMNTASSLGLGTLTGNTITNPKEDLKGITTRSGTTYQGPTIPTTFSFPLVVERETEATKDTMHPANNRSTKDVQPSVVHTKSLILNSEPVVAPIIKPVASPKLRDKANDQREKFFQIFKDLNFNIRFADALILMPKFGSSIKSLLTNKDKLCELARTPLNEHYLAVPLKKLPEKLGDPGNACDFAIGAVLGQRQDKHFKTIHYVSKTMTGTESNYITTKKEMLAVVYAFETFRSYLILNKSIMYTNHSALKYLFAKKDSKARFLCWVLFLKEFTFKVIDTKGAKNLAADHLSRLENPHQNVLKPKEINESFPLETLNLVSTRGNSSTPWFDDFANYHAWNFIVKGMSS</sequence>
<dbReference type="PANTHER" id="PTHR34072">
    <property type="entry name" value="ENZYMATIC POLYPROTEIN-RELATED"/>
    <property type="match status" value="1"/>
</dbReference>
<dbReference type="GO" id="GO:0004519">
    <property type="term" value="F:endonuclease activity"/>
    <property type="evidence" value="ECO:0007669"/>
    <property type="project" value="UniProtKB-KW"/>
</dbReference>
<accession>A0A6L2ND84</accession>
<evidence type="ECO:0000313" key="8">
    <source>
        <dbReference type="EMBL" id="GEU84030.1"/>
    </source>
</evidence>
<feature type="domain" description="Reverse transcriptase RNase H-like" evidence="7">
    <location>
        <begin position="389"/>
        <end position="482"/>
    </location>
</feature>
<evidence type="ECO:0000256" key="5">
    <source>
        <dbReference type="ARBA" id="ARBA00022801"/>
    </source>
</evidence>
<evidence type="ECO:0000256" key="2">
    <source>
        <dbReference type="ARBA" id="ARBA00022695"/>
    </source>
</evidence>
<evidence type="ECO:0000256" key="6">
    <source>
        <dbReference type="ARBA" id="ARBA00022918"/>
    </source>
</evidence>
<dbReference type="CDD" id="cd09274">
    <property type="entry name" value="RNase_HI_RT_Ty3"/>
    <property type="match status" value="1"/>
</dbReference>
<proteinExistence type="predicted"/>
<keyword evidence="4" id="KW-0255">Endonuclease</keyword>
<keyword evidence="5" id="KW-0378">Hydrolase</keyword>
<organism evidence="8">
    <name type="scientific">Tanacetum cinerariifolium</name>
    <name type="common">Dalmatian daisy</name>
    <name type="synonym">Chrysanthemum cinerariifolium</name>
    <dbReference type="NCBI Taxonomy" id="118510"/>
    <lineage>
        <taxon>Eukaryota</taxon>
        <taxon>Viridiplantae</taxon>
        <taxon>Streptophyta</taxon>
        <taxon>Embryophyta</taxon>
        <taxon>Tracheophyta</taxon>
        <taxon>Spermatophyta</taxon>
        <taxon>Magnoliopsida</taxon>
        <taxon>eudicotyledons</taxon>
        <taxon>Gunneridae</taxon>
        <taxon>Pentapetalae</taxon>
        <taxon>asterids</taxon>
        <taxon>campanulids</taxon>
        <taxon>Asterales</taxon>
        <taxon>Asteraceae</taxon>
        <taxon>Asteroideae</taxon>
        <taxon>Anthemideae</taxon>
        <taxon>Anthemidinae</taxon>
        <taxon>Tanacetum</taxon>
    </lineage>
</organism>